<dbReference type="Gene3D" id="2.40.50.100">
    <property type="match status" value="1"/>
</dbReference>
<evidence type="ECO:0000256" key="1">
    <source>
        <dbReference type="ARBA" id="ARBA00004196"/>
    </source>
</evidence>
<comment type="caution">
    <text evidence="5">The sequence shown here is derived from an EMBL/GenBank/DDBJ whole genome shotgun (WGS) entry which is preliminary data.</text>
</comment>
<evidence type="ECO:0000313" key="5">
    <source>
        <dbReference type="EMBL" id="TCS86559.1"/>
    </source>
</evidence>
<dbReference type="Proteomes" id="UP000295807">
    <property type="component" value="Unassembled WGS sequence"/>
</dbReference>
<dbReference type="SUPFAM" id="SSF111369">
    <property type="entry name" value="HlyD-like secretion proteins"/>
    <property type="match status" value="1"/>
</dbReference>
<organism evidence="5 6">
    <name type="scientific">Anseongella ginsenosidimutans</name>
    <dbReference type="NCBI Taxonomy" id="496056"/>
    <lineage>
        <taxon>Bacteria</taxon>
        <taxon>Pseudomonadati</taxon>
        <taxon>Bacteroidota</taxon>
        <taxon>Sphingobacteriia</taxon>
        <taxon>Sphingobacteriales</taxon>
        <taxon>Sphingobacteriaceae</taxon>
        <taxon>Anseongella</taxon>
    </lineage>
</organism>
<accession>A0A4R3KQR3</accession>
<dbReference type="InterPro" id="IPR050465">
    <property type="entry name" value="UPF0194_transport"/>
</dbReference>
<dbReference type="Gene3D" id="1.10.287.470">
    <property type="entry name" value="Helix hairpin bin"/>
    <property type="match status" value="1"/>
</dbReference>
<dbReference type="Gene3D" id="2.40.420.20">
    <property type="match status" value="1"/>
</dbReference>
<dbReference type="PANTHER" id="PTHR32347">
    <property type="entry name" value="EFFLUX SYSTEM COMPONENT YKNX-RELATED"/>
    <property type="match status" value="1"/>
</dbReference>
<protein>
    <submittedName>
        <fullName evidence="5">HlyD family secretion protein</fullName>
    </submittedName>
</protein>
<name>A0A4R3KQR3_9SPHI</name>
<evidence type="ECO:0000256" key="2">
    <source>
        <dbReference type="ARBA" id="ARBA00023054"/>
    </source>
</evidence>
<keyword evidence="2 3" id="KW-0175">Coiled coil</keyword>
<dbReference type="GO" id="GO:0030313">
    <property type="term" value="C:cell envelope"/>
    <property type="evidence" value="ECO:0007669"/>
    <property type="project" value="UniProtKB-SubCell"/>
</dbReference>
<feature type="coiled-coil region" evidence="3">
    <location>
        <begin position="108"/>
        <end position="142"/>
    </location>
</feature>
<dbReference type="PANTHER" id="PTHR32347:SF23">
    <property type="entry name" value="BLL5650 PROTEIN"/>
    <property type="match status" value="1"/>
</dbReference>
<keyword evidence="6" id="KW-1185">Reference proteome</keyword>
<feature type="coiled-coil region" evidence="3">
    <location>
        <begin position="173"/>
        <end position="219"/>
    </location>
</feature>
<proteinExistence type="predicted"/>
<feature type="domain" description="Multidrug resistance protein MdtA-like C-terminal permuted SH3" evidence="4">
    <location>
        <begin position="340"/>
        <end position="389"/>
    </location>
</feature>
<dbReference type="EMBL" id="SMAD01000007">
    <property type="protein sequence ID" value="TCS86559.1"/>
    <property type="molecule type" value="Genomic_DNA"/>
</dbReference>
<gene>
    <name evidence="5" type="ORF">EDD80_10792</name>
</gene>
<evidence type="ECO:0000256" key="3">
    <source>
        <dbReference type="SAM" id="Coils"/>
    </source>
</evidence>
<evidence type="ECO:0000259" key="4">
    <source>
        <dbReference type="Pfam" id="PF25967"/>
    </source>
</evidence>
<comment type="subcellular location">
    <subcellularLocation>
        <location evidence="1">Cell envelope</location>
    </subcellularLocation>
</comment>
<sequence length="400" mass="44927">MMGGGALLVFVLLYSLVFADHRSKLNVEREKITVSTVQKGIFDEYIVVTAVVQPLKTIRLDAVQGGYVVGKYLDGGTMVEKGDSILRLENQDLTLSYVNHETEIYRLINELQSTRLQLRQNRYQLESALSDLQAQLKAAKDLYDRNKLLYDDQVISEQEFLKYKIDYERLKEQNRIEVESQKYQEQNAELQIKQLEGTIDRTQRNLELMKASLDNLIIRAPISGLLSSIDVEVGSSISAGENIGQIDVIDGYKLRAQIDEHYISRLFAGLKASFEFGGKTHELTVRKVYPEVLNGRFEVDLEFAGAAPEGIRRGLSLPVRVGLGKSAEAVLLSSGGFFSHTGGNWVYVLDGDGTRAVKRSITLGRKNPEYFEVLEGLQPGEKVITSSYDNFGDKEVLQMN</sequence>
<dbReference type="AlphaFoldDB" id="A0A4R3KQR3"/>
<dbReference type="Gene3D" id="2.40.30.170">
    <property type="match status" value="1"/>
</dbReference>
<dbReference type="InterPro" id="IPR058627">
    <property type="entry name" value="MdtA-like_C"/>
</dbReference>
<evidence type="ECO:0000313" key="6">
    <source>
        <dbReference type="Proteomes" id="UP000295807"/>
    </source>
</evidence>
<reference evidence="5 6" key="1">
    <citation type="submission" date="2019-03" db="EMBL/GenBank/DDBJ databases">
        <title>Genomic Encyclopedia of Type Strains, Phase IV (KMG-IV): sequencing the most valuable type-strain genomes for metagenomic binning, comparative biology and taxonomic classification.</title>
        <authorList>
            <person name="Goeker M."/>
        </authorList>
    </citation>
    <scope>NUCLEOTIDE SEQUENCE [LARGE SCALE GENOMIC DNA]</scope>
    <source>
        <strain evidence="5 6">DSM 21100</strain>
    </source>
</reference>
<dbReference type="Pfam" id="PF25967">
    <property type="entry name" value="RND-MFP_C"/>
    <property type="match status" value="1"/>
</dbReference>